<dbReference type="SUPFAM" id="SSF46785">
    <property type="entry name" value="Winged helix' DNA-binding domain"/>
    <property type="match status" value="1"/>
</dbReference>
<gene>
    <name evidence="5" type="ORF">Ga0061067_103127</name>
</gene>
<evidence type="ECO:0000256" key="3">
    <source>
        <dbReference type="ARBA" id="ARBA00023163"/>
    </source>
</evidence>
<protein>
    <submittedName>
        <fullName evidence="5">DNA-binding transcriptional regulator, GntR family</fullName>
    </submittedName>
</protein>
<keyword evidence="6" id="KW-1185">Reference proteome</keyword>
<keyword evidence="3" id="KW-0804">Transcription</keyword>
<dbReference type="AlphaFoldDB" id="A0A0K6HTZ2"/>
<evidence type="ECO:0000256" key="2">
    <source>
        <dbReference type="ARBA" id="ARBA00023125"/>
    </source>
</evidence>
<dbReference type="Pfam" id="PF07729">
    <property type="entry name" value="FCD"/>
    <property type="match status" value="1"/>
</dbReference>
<accession>A0A0K6HTZ2</accession>
<proteinExistence type="predicted"/>
<dbReference type="InterPro" id="IPR008920">
    <property type="entry name" value="TF_FadR/GntR_C"/>
</dbReference>
<dbReference type="Gene3D" id="1.10.10.10">
    <property type="entry name" value="Winged helix-like DNA-binding domain superfamily/Winged helix DNA-binding domain"/>
    <property type="match status" value="1"/>
</dbReference>
<dbReference type="SMART" id="SM00345">
    <property type="entry name" value="HTH_GNTR"/>
    <property type="match status" value="1"/>
</dbReference>
<feature type="domain" description="HTH gntR-type" evidence="4">
    <location>
        <begin position="22"/>
        <end position="89"/>
    </location>
</feature>
<dbReference type="PRINTS" id="PR00035">
    <property type="entry name" value="HTHGNTR"/>
</dbReference>
<dbReference type="GO" id="GO:0003700">
    <property type="term" value="F:DNA-binding transcription factor activity"/>
    <property type="evidence" value="ECO:0007669"/>
    <property type="project" value="InterPro"/>
</dbReference>
<dbReference type="SUPFAM" id="SSF48008">
    <property type="entry name" value="GntR ligand-binding domain-like"/>
    <property type="match status" value="1"/>
</dbReference>
<organism evidence="5 6">
    <name type="scientific">Pannonibacter indicus</name>
    <dbReference type="NCBI Taxonomy" id="466044"/>
    <lineage>
        <taxon>Bacteria</taxon>
        <taxon>Pseudomonadati</taxon>
        <taxon>Pseudomonadota</taxon>
        <taxon>Alphaproteobacteria</taxon>
        <taxon>Hyphomicrobiales</taxon>
        <taxon>Stappiaceae</taxon>
        <taxon>Pannonibacter</taxon>
    </lineage>
</organism>
<evidence type="ECO:0000313" key="6">
    <source>
        <dbReference type="Proteomes" id="UP000183900"/>
    </source>
</evidence>
<name>A0A0K6HTZ2_9HYPH</name>
<keyword evidence="2 5" id="KW-0238">DNA-binding</keyword>
<dbReference type="Gene3D" id="1.20.120.530">
    <property type="entry name" value="GntR ligand-binding domain-like"/>
    <property type="match status" value="1"/>
</dbReference>
<dbReference type="Pfam" id="PF00392">
    <property type="entry name" value="GntR"/>
    <property type="match status" value="1"/>
</dbReference>
<evidence type="ECO:0000256" key="1">
    <source>
        <dbReference type="ARBA" id="ARBA00023015"/>
    </source>
</evidence>
<dbReference type="InterPro" id="IPR036390">
    <property type="entry name" value="WH_DNA-bd_sf"/>
</dbReference>
<dbReference type="SMART" id="SM00895">
    <property type="entry name" value="FCD"/>
    <property type="match status" value="1"/>
</dbReference>
<dbReference type="PROSITE" id="PS50949">
    <property type="entry name" value="HTH_GNTR"/>
    <property type="match status" value="1"/>
</dbReference>
<sequence length="227" mass="26167">MDKNRPIDEDEVFGNRERHDERLNGAEIYRRLVEAIEDRTLKPGDRLREAELAEIFGVSRTPIREGLKRLEAQGLAIHEPNRGMVIPTLDHRQISEVYYMREVLEGTAARLAAQHASNAEIEILTELVEADRQRVADEKSMVRSNREFHRRIYLASHNRYLVGQIDHLRLSMILMAGTTLDTPERRETAIEEHAAIVRAIASRDLDAAETAARRHIEHAQKTRLKQN</sequence>
<dbReference type="CDD" id="cd07377">
    <property type="entry name" value="WHTH_GntR"/>
    <property type="match status" value="1"/>
</dbReference>
<dbReference type="InterPro" id="IPR011711">
    <property type="entry name" value="GntR_C"/>
</dbReference>
<keyword evidence="1" id="KW-0805">Transcription regulation</keyword>
<evidence type="ECO:0000259" key="4">
    <source>
        <dbReference type="PROSITE" id="PS50949"/>
    </source>
</evidence>
<dbReference type="InterPro" id="IPR000524">
    <property type="entry name" value="Tscrpt_reg_HTH_GntR"/>
</dbReference>
<dbReference type="PANTHER" id="PTHR43537:SF49">
    <property type="entry name" value="TRANSCRIPTIONAL REGULATORY PROTEIN"/>
    <property type="match status" value="1"/>
</dbReference>
<reference evidence="6" key="1">
    <citation type="submission" date="2015-08" db="EMBL/GenBank/DDBJ databases">
        <authorList>
            <person name="Varghese N."/>
        </authorList>
    </citation>
    <scope>NUCLEOTIDE SEQUENCE [LARGE SCALE GENOMIC DNA]</scope>
    <source>
        <strain evidence="6">DSM 23407</strain>
    </source>
</reference>
<dbReference type="PANTHER" id="PTHR43537">
    <property type="entry name" value="TRANSCRIPTIONAL REGULATOR, GNTR FAMILY"/>
    <property type="match status" value="1"/>
</dbReference>
<evidence type="ECO:0000313" key="5">
    <source>
        <dbReference type="EMBL" id="CUA94306.1"/>
    </source>
</evidence>
<dbReference type="GO" id="GO:0003677">
    <property type="term" value="F:DNA binding"/>
    <property type="evidence" value="ECO:0007669"/>
    <property type="project" value="UniProtKB-KW"/>
</dbReference>
<dbReference type="Proteomes" id="UP000183900">
    <property type="component" value="Unassembled WGS sequence"/>
</dbReference>
<dbReference type="EMBL" id="CYHE01000003">
    <property type="protein sequence ID" value="CUA94306.1"/>
    <property type="molecule type" value="Genomic_DNA"/>
</dbReference>
<dbReference type="InterPro" id="IPR036388">
    <property type="entry name" value="WH-like_DNA-bd_sf"/>
</dbReference>